<comment type="subcellular location">
    <subcellularLocation>
        <location evidence="1">Cell membrane</location>
        <topology evidence="1">Single-pass membrane protein</topology>
    </subcellularLocation>
    <subcellularLocation>
        <location evidence="2">Membrane</location>
        <topology evidence="2">Single-pass type I membrane protein</topology>
    </subcellularLocation>
</comment>
<dbReference type="PROSITE" id="PS00107">
    <property type="entry name" value="PROTEIN_KINASE_ATP"/>
    <property type="match status" value="1"/>
</dbReference>
<dbReference type="SUPFAM" id="SSF52058">
    <property type="entry name" value="L domain-like"/>
    <property type="match status" value="2"/>
</dbReference>
<dbReference type="Pfam" id="PF08263">
    <property type="entry name" value="LRRNT_2"/>
    <property type="match status" value="1"/>
</dbReference>
<dbReference type="PROSITE" id="PS00108">
    <property type="entry name" value="PROTEIN_KINASE_ST"/>
    <property type="match status" value="1"/>
</dbReference>
<accession>A0AAV9KHU1</accession>
<dbReference type="Pfam" id="PF00069">
    <property type="entry name" value="Pkinase"/>
    <property type="match status" value="1"/>
</dbReference>
<dbReference type="PROSITE" id="PS50011">
    <property type="entry name" value="PROTEIN_KINASE_DOM"/>
    <property type="match status" value="1"/>
</dbReference>
<evidence type="ECO:0000256" key="5">
    <source>
        <dbReference type="ARBA" id="ARBA00022475"/>
    </source>
</evidence>
<dbReference type="SMART" id="SM00220">
    <property type="entry name" value="S_TKc"/>
    <property type="match status" value="1"/>
</dbReference>
<keyword evidence="6" id="KW-0723">Serine/threonine-protein kinase</keyword>
<dbReference type="InterPro" id="IPR051420">
    <property type="entry name" value="Ser_Thr_Kinases_DiverseReg"/>
</dbReference>
<comment type="similarity">
    <text evidence="3">Belongs to the protein kinase superfamily. Ser/Thr protein kinase family.</text>
</comment>
<evidence type="ECO:0000313" key="26">
    <source>
        <dbReference type="EMBL" id="KAK4712861.1"/>
    </source>
</evidence>
<dbReference type="InterPro" id="IPR032675">
    <property type="entry name" value="LRR_dom_sf"/>
</dbReference>
<dbReference type="GO" id="GO:0005886">
    <property type="term" value="C:plasma membrane"/>
    <property type="evidence" value="ECO:0007669"/>
    <property type="project" value="UniProtKB-SubCell"/>
</dbReference>
<dbReference type="CDD" id="cd14066">
    <property type="entry name" value="STKc_IRAK"/>
    <property type="match status" value="1"/>
</dbReference>
<evidence type="ECO:0000256" key="12">
    <source>
        <dbReference type="ARBA" id="ARBA00022737"/>
    </source>
</evidence>
<dbReference type="Gene3D" id="3.30.200.20">
    <property type="entry name" value="Phosphorylase Kinase, domain 1"/>
    <property type="match status" value="1"/>
</dbReference>
<dbReference type="FunFam" id="3.80.10.10:FF:000041">
    <property type="entry name" value="LRR receptor-like serine/threonine-protein kinase ERECTA"/>
    <property type="match status" value="1"/>
</dbReference>
<dbReference type="Proteomes" id="UP001311915">
    <property type="component" value="Unassembled WGS sequence"/>
</dbReference>
<gene>
    <name evidence="26" type="ORF">R3W88_018768</name>
</gene>
<dbReference type="InterPro" id="IPR000719">
    <property type="entry name" value="Prot_kinase_dom"/>
</dbReference>
<evidence type="ECO:0000256" key="20">
    <source>
        <dbReference type="ARBA" id="ARBA00047899"/>
    </source>
</evidence>
<dbReference type="InterPro" id="IPR017441">
    <property type="entry name" value="Protein_kinase_ATP_BS"/>
</dbReference>
<keyword evidence="13 22" id="KW-0547">Nucleotide-binding</keyword>
<evidence type="ECO:0000256" key="1">
    <source>
        <dbReference type="ARBA" id="ARBA00004162"/>
    </source>
</evidence>
<dbReference type="InterPro" id="IPR003591">
    <property type="entry name" value="Leu-rich_rpt_typical-subtyp"/>
</dbReference>
<evidence type="ECO:0000256" key="22">
    <source>
        <dbReference type="PROSITE-ProRule" id="PRU10141"/>
    </source>
</evidence>
<dbReference type="PROSITE" id="PS51450">
    <property type="entry name" value="LRR"/>
    <property type="match status" value="1"/>
</dbReference>
<name>A0AAV9KHU1_9SOLN</name>
<evidence type="ECO:0000259" key="25">
    <source>
        <dbReference type="PROSITE" id="PS50011"/>
    </source>
</evidence>
<keyword evidence="8" id="KW-0433">Leucine-rich repeat</keyword>
<evidence type="ECO:0000256" key="14">
    <source>
        <dbReference type="ARBA" id="ARBA00022777"/>
    </source>
</evidence>
<comment type="catalytic activity">
    <reaction evidence="20">
        <text>L-threonyl-[protein] + ATP = O-phospho-L-threonyl-[protein] + ADP + H(+)</text>
        <dbReference type="Rhea" id="RHEA:46608"/>
        <dbReference type="Rhea" id="RHEA-COMP:11060"/>
        <dbReference type="Rhea" id="RHEA-COMP:11605"/>
        <dbReference type="ChEBI" id="CHEBI:15378"/>
        <dbReference type="ChEBI" id="CHEBI:30013"/>
        <dbReference type="ChEBI" id="CHEBI:30616"/>
        <dbReference type="ChEBI" id="CHEBI:61977"/>
        <dbReference type="ChEBI" id="CHEBI:456216"/>
        <dbReference type="EC" id="2.7.11.1"/>
    </reaction>
</comment>
<keyword evidence="7" id="KW-0597">Phosphoprotein</keyword>
<feature type="transmembrane region" description="Helical" evidence="23">
    <location>
        <begin position="599"/>
        <end position="621"/>
    </location>
</feature>
<dbReference type="GO" id="GO:0005524">
    <property type="term" value="F:ATP binding"/>
    <property type="evidence" value="ECO:0007669"/>
    <property type="project" value="UniProtKB-UniRule"/>
</dbReference>
<evidence type="ECO:0000256" key="11">
    <source>
        <dbReference type="ARBA" id="ARBA00022729"/>
    </source>
</evidence>
<dbReference type="AlphaFoldDB" id="A0AAV9KHU1"/>
<keyword evidence="14" id="KW-0418">Kinase</keyword>
<reference evidence="26 27" key="1">
    <citation type="submission" date="2023-10" db="EMBL/GenBank/DDBJ databases">
        <title>Genome-Wide Identification Analysis in wild type Solanum Pinnatisectum Reveals Some Genes Defensing Phytophthora Infestans.</title>
        <authorList>
            <person name="Sun C."/>
        </authorList>
    </citation>
    <scope>NUCLEOTIDE SEQUENCE [LARGE SCALE GENOMIC DNA]</scope>
    <source>
        <strain evidence="26">LQN</strain>
        <tissue evidence="26">Leaf</tissue>
    </source>
</reference>
<evidence type="ECO:0000256" key="6">
    <source>
        <dbReference type="ARBA" id="ARBA00022527"/>
    </source>
</evidence>
<evidence type="ECO:0000256" key="4">
    <source>
        <dbReference type="ARBA" id="ARBA00012513"/>
    </source>
</evidence>
<dbReference type="InterPro" id="IPR008271">
    <property type="entry name" value="Ser/Thr_kinase_AS"/>
</dbReference>
<dbReference type="InterPro" id="IPR013210">
    <property type="entry name" value="LRR_N_plant-typ"/>
</dbReference>
<evidence type="ECO:0000256" key="16">
    <source>
        <dbReference type="ARBA" id="ARBA00022989"/>
    </source>
</evidence>
<comment type="caution">
    <text evidence="26">The sequence shown here is derived from an EMBL/GenBank/DDBJ whole genome shotgun (WGS) entry which is preliminary data.</text>
</comment>
<evidence type="ECO:0000256" key="15">
    <source>
        <dbReference type="ARBA" id="ARBA00022840"/>
    </source>
</evidence>
<organism evidence="26 27">
    <name type="scientific">Solanum pinnatisectum</name>
    <name type="common">tansyleaf nightshade</name>
    <dbReference type="NCBI Taxonomy" id="50273"/>
    <lineage>
        <taxon>Eukaryota</taxon>
        <taxon>Viridiplantae</taxon>
        <taxon>Streptophyta</taxon>
        <taxon>Embryophyta</taxon>
        <taxon>Tracheophyta</taxon>
        <taxon>Spermatophyta</taxon>
        <taxon>Magnoliopsida</taxon>
        <taxon>eudicotyledons</taxon>
        <taxon>Gunneridae</taxon>
        <taxon>Pentapetalae</taxon>
        <taxon>asterids</taxon>
        <taxon>lamiids</taxon>
        <taxon>Solanales</taxon>
        <taxon>Solanaceae</taxon>
        <taxon>Solanoideae</taxon>
        <taxon>Solaneae</taxon>
        <taxon>Solanum</taxon>
    </lineage>
</organism>
<evidence type="ECO:0000256" key="10">
    <source>
        <dbReference type="ARBA" id="ARBA00022692"/>
    </source>
</evidence>
<dbReference type="FunFam" id="3.80.10.10:FF:000101">
    <property type="entry name" value="LRR receptor-like serine/threonine-protein kinase ERECTA"/>
    <property type="match status" value="1"/>
</dbReference>
<evidence type="ECO:0000256" key="18">
    <source>
        <dbReference type="ARBA" id="ARBA00023170"/>
    </source>
</evidence>
<evidence type="ECO:0000256" key="8">
    <source>
        <dbReference type="ARBA" id="ARBA00022614"/>
    </source>
</evidence>
<dbReference type="SMART" id="SM00369">
    <property type="entry name" value="LRR_TYP"/>
    <property type="match status" value="10"/>
</dbReference>
<feature type="chain" id="PRO_5043608872" description="non-specific serine/threonine protein kinase" evidence="24">
    <location>
        <begin position="24"/>
        <end position="980"/>
    </location>
</feature>
<evidence type="ECO:0000256" key="17">
    <source>
        <dbReference type="ARBA" id="ARBA00023136"/>
    </source>
</evidence>
<evidence type="ECO:0000256" key="9">
    <source>
        <dbReference type="ARBA" id="ARBA00022679"/>
    </source>
</evidence>
<dbReference type="Gene3D" id="3.80.10.10">
    <property type="entry name" value="Ribonuclease Inhibitor"/>
    <property type="match status" value="2"/>
</dbReference>
<keyword evidence="10 23" id="KW-0812">Transmembrane</keyword>
<dbReference type="FunFam" id="1.10.510.10:FF:000358">
    <property type="entry name" value="Putative leucine-rich repeat receptor-like serine/threonine-protein kinase"/>
    <property type="match status" value="1"/>
</dbReference>
<keyword evidence="9" id="KW-0808">Transferase</keyword>
<dbReference type="SUPFAM" id="SSF56112">
    <property type="entry name" value="Protein kinase-like (PK-like)"/>
    <property type="match status" value="1"/>
</dbReference>
<feature type="binding site" evidence="22">
    <location>
        <position position="696"/>
    </location>
    <ligand>
        <name>ATP</name>
        <dbReference type="ChEBI" id="CHEBI:30616"/>
    </ligand>
</feature>
<dbReference type="PANTHER" id="PTHR48005:SF13">
    <property type="entry name" value="SERINE_THREONINE-PROTEIN KINASE DDB_G0278509-RELATED"/>
    <property type="match status" value="1"/>
</dbReference>
<protein>
    <recommendedName>
        <fullName evidence="4">non-specific serine/threonine protein kinase</fullName>
        <ecNumber evidence="4">2.7.11.1</ecNumber>
    </recommendedName>
</protein>
<dbReference type="EMBL" id="JAWPEI010000010">
    <property type="protein sequence ID" value="KAK4712861.1"/>
    <property type="molecule type" value="Genomic_DNA"/>
</dbReference>
<feature type="signal peptide" evidence="24">
    <location>
        <begin position="1"/>
        <end position="23"/>
    </location>
</feature>
<dbReference type="Pfam" id="PF00560">
    <property type="entry name" value="LRR_1"/>
    <property type="match status" value="8"/>
</dbReference>
<dbReference type="GO" id="GO:0004674">
    <property type="term" value="F:protein serine/threonine kinase activity"/>
    <property type="evidence" value="ECO:0007669"/>
    <property type="project" value="UniProtKB-KW"/>
</dbReference>
<keyword evidence="19" id="KW-0325">Glycoprotein</keyword>
<dbReference type="InterPro" id="IPR011009">
    <property type="entry name" value="Kinase-like_dom_sf"/>
</dbReference>
<evidence type="ECO:0000256" key="23">
    <source>
        <dbReference type="SAM" id="Phobius"/>
    </source>
</evidence>
<dbReference type="SMART" id="SM00365">
    <property type="entry name" value="LRR_SD22"/>
    <property type="match status" value="4"/>
</dbReference>
<keyword evidence="17 23" id="KW-0472">Membrane</keyword>
<dbReference type="FunFam" id="3.80.10.10:FF:000095">
    <property type="entry name" value="LRR receptor-like serine/threonine-protein kinase GSO1"/>
    <property type="match status" value="1"/>
</dbReference>
<keyword evidence="5" id="KW-1003">Cell membrane</keyword>
<evidence type="ECO:0000256" key="3">
    <source>
        <dbReference type="ARBA" id="ARBA00008684"/>
    </source>
</evidence>
<evidence type="ECO:0000256" key="13">
    <source>
        <dbReference type="ARBA" id="ARBA00022741"/>
    </source>
</evidence>
<dbReference type="Pfam" id="PF13855">
    <property type="entry name" value="LRR_8"/>
    <property type="match status" value="1"/>
</dbReference>
<evidence type="ECO:0000256" key="7">
    <source>
        <dbReference type="ARBA" id="ARBA00022553"/>
    </source>
</evidence>
<evidence type="ECO:0000256" key="24">
    <source>
        <dbReference type="SAM" id="SignalP"/>
    </source>
</evidence>
<dbReference type="InterPro" id="IPR001611">
    <property type="entry name" value="Leu-rich_rpt"/>
</dbReference>
<keyword evidence="16 23" id="KW-1133">Transmembrane helix</keyword>
<keyword evidence="18" id="KW-0675">Receptor</keyword>
<evidence type="ECO:0000256" key="2">
    <source>
        <dbReference type="ARBA" id="ARBA00004479"/>
    </source>
</evidence>
<dbReference type="EC" id="2.7.11.1" evidence="4"/>
<keyword evidence="11 24" id="KW-0732">Signal</keyword>
<keyword evidence="12" id="KW-0677">Repeat</keyword>
<comment type="catalytic activity">
    <reaction evidence="21">
        <text>L-seryl-[protein] + ATP = O-phospho-L-seryl-[protein] + ADP + H(+)</text>
        <dbReference type="Rhea" id="RHEA:17989"/>
        <dbReference type="Rhea" id="RHEA-COMP:9863"/>
        <dbReference type="Rhea" id="RHEA-COMP:11604"/>
        <dbReference type="ChEBI" id="CHEBI:15378"/>
        <dbReference type="ChEBI" id="CHEBI:29999"/>
        <dbReference type="ChEBI" id="CHEBI:30616"/>
        <dbReference type="ChEBI" id="CHEBI:83421"/>
        <dbReference type="ChEBI" id="CHEBI:456216"/>
        <dbReference type="EC" id="2.7.11.1"/>
    </reaction>
</comment>
<evidence type="ECO:0000256" key="19">
    <source>
        <dbReference type="ARBA" id="ARBA00023180"/>
    </source>
</evidence>
<evidence type="ECO:0000313" key="27">
    <source>
        <dbReference type="Proteomes" id="UP001311915"/>
    </source>
</evidence>
<feature type="domain" description="Protein kinase" evidence="25">
    <location>
        <begin position="668"/>
        <end position="965"/>
    </location>
</feature>
<sequence length="980" mass="108046">MGCCKFSMYNFFFLIMVFSIVLGQKNDQIMLNDRNSLVSFMSRIVSDPFHVLESWNSSNIHVCNWTGIVCDKKIHRVVELDLSHHSLRGTISPCLSGLSFLQILDLSGNLLEGQIPAELGNLVKLNQLSLSSNLLEGEIPNELGFLHELKYLDLGTNNLSGAIPLSLFCNCSASLQYMDLSNNSLRGEIPMDDHCELSGLKFLLLWSNELVGEVPIALSKSTKLEWLDLESNSLSGELPSNIVSKMPKLQFLYLSYNNFDSHSGNTDLTPFFASLVNSTNLQELELAGNNLGGELPPIIGNISKNLAQIHLDDNLIYGPIPTQISSLVNITLLNLSSNHLNGTIPPELCRMGKLERLYLSNNSLSGVIPSTFGNVSHLGLLDLSKNNLSGLIPNTFANLPQLRRLLLHDNHLSGTIPPSLGDCVNLEILDLSHNRITGMIPSAVAGLSSLKLYLNLSSNYLHGPIPLELSKMDMVLSIDLSSNNLSSNVPSQLGSCIALEYLNLSRNSLEGPLPSSIGRLPYLKEIDVSFNVLSGEIPQAFQASSTLQNLNFSYNHFSGNVTDTGAFSSLTMSSFMGNIKLCGSVLGMKSCHKKRGRHFIITILLSLLITPIFCVVGYPLLLRSRFRNQFASFNKSKVIEDVEQGGGRKEQKYPRISRMQLIEATGGFSSSSLIGAGRYGRVYKGVLKNNMSIAVKVIDTKRGGEISGSFKRECQILKRTRHRNLIRIITTCSRPDFKALVFPLMSNGSLENHLYPSHGLRHQLDLAQLVNICSDVAEGVSYLHHYSPVKVVHCDLKPSNILLDYNMTALVTDFGISTLVKAVEENTNPIDESVTYNSTDGLLCGSIGYIAPEYGMGRRASTKGDVFSFGVLLLEIVTGKRPTDVLFQQGSSLHEWVKSQYSHKLEAMIDEALQRCTTVQRDSNIWHDIVLELIELGLMCTQYNPSTRPTMLDVALEIGRLKQYVSTSSNSVTEDVTTKS</sequence>
<keyword evidence="27" id="KW-1185">Reference proteome</keyword>
<proteinExistence type="inferred from homology"/>
<evidence type="ECO:0000256" key="21">
    <source>
        <dbReference type="ARBA" id="ARBA00048679"/>
    </source>
</evidence>
<dbReference type="GO" id="GO:0050832">
    <property type="term" value="P:defense response to fungus"/>
    <property type="evidence" value="ECO:0007669"/>
    <property type="project" value="UniProtKB-ARBA"/>
</dbReference>
<dbReference type="PANTHER" id="PTHR48005">
    <property type="entry name" value="LEUCINE RICH REPEAT KINASE 2"/>
    <property type="match status" value="1"/>
</dbReference>
<keyword evidence="15 22" id="KW-0067">ATP-binding</keyword>
<dbReference type="Gene3D" id="1.10.510.10">
    <property type="entry name" value="Transferase(Phosphotransferase) domain 1"/>
    <property type="match status" value="1"/>
</dbReference>